<dbReference type="SUPFAM" id="SSF101941">
    <property type="entry name" value="NAC domain"/>
    <property type="match status" value="1"/>
</dbReference>
<dbReference type="InParanoid" id="B9SYA2"/>
<gene>
    <name evidence="6" type="ORF">RCOM_0606750</name>
</gene>
<evidence type="ECO:0000256" key="1">
    <source>
        <dbReference type="ARBA" id="ARBA00023015"/>
    </source>
</evidence>
<proteinExistence type="predicted"/>
<dbReference type="PANTHER" id="PTHR31719:SF43">
    <property type="entry name" value="NAC TRANSCRIPTION FACTOR 56"/>
    <property type="match status" value="1"/>
</dbReference>
<dbReference type="GO" id="GO:0006355">
    <property type="term" value="P:regulation of DNA-templated transcription"/>
    <property type="evidence" value="ECO:0007669"/>
    <property type="project" value="InterPro"/>
</dbReference>
<evidence type="ECO:0000256" key="4">
    <source>
        <dbReference type="ARBA" id="ARBA00023242"/>
    </source>
</evidence>
<evidence type="ECO:0000313" key="7">
    <source>
        <dbReference type="Proteomes" id="UP000008311"/>
    </source>
</evidence>
<accession>B9SYA2</accession>
<dbReference type="PANTHER" id="PTHR31719">
    <property type="entry name" value="NAC TRANSCRIPTION FACTOR 56"/>
    <property type="match status" value="1"/>
</dbReference>
<name>B9SYA2_RICCO</name>
<protein>
    <submittedName>
        <fullName evidence="6">Transcription factor, putative</fullName>
    </submittedName>
</protein>
<organism evidence="6 7">
    <name type="scientific">Ricinus communis</name>
    <name type="common">Castor bean</name>
    <dbReference type="NCBI Taxonomy" id="3988"/>
    <lineage>
        <taxon>Eukaryota</taxon>
        <taxon>Viridiplantae</taxon>
        <taxon>Streptophyta</taxon>
        <taxon>Embryophyta</taxon>
        <taxon>Tracheophyta</taxon>
        <taxon>Spermatophyta</taxon>
        <taxon>Magnoliopsida</taxon>
        <taxon>eudicotyledons</taxon>
        <taxon>Gunneridae</taxon>
        <taxon>Pentapetalae</taxon>
        <taxon>rosids</taxon>
        <taxon>fabids</taxon>
        <taxon>Malpighiales</taxon>
        <taxon>Euphorbiaceae</taxon>
        <taxon>Acalyphoideae</taxon>
        <taxon>Acalypheae</taxon>
        <taxon>Ricinus</taxon>
    </lineage>
</organism>
<evidence type="ECO:0000259" key="5">
    <source>
        <dbReference type="PROSITE" id="PS51005"/>
    </source>
</evidence>
<keyword evidence="3" id="KW-0804">Transcription</keyword>
<keyword evidence="1" id="KW-0805">Transcription regulation</keyword>
<evidence type="ECO:0000256" key="3">
    <source>
        <dbReference type="ARBA" id="ARBA00023163"/>
    </source>
</evidence>
<dbReference type="GO" id="GO:0003677">
    <property type="term" value="F:DNA binding"/>
    <property type="evidence" value="ECO:0007669"/>
    <property type="project" value="UniProtKB-KW"/>
</dbReference>
<dbReference type="InterPro" id="IPR036093">
    <property type="entry name" value="NAC_dom_sf"/>
</dbReference>
<dbReference type="InterPro" id="IPR003441">
    <property type="entry name" value="NAC-dom"/>
</dbReference>
<dbReference type="EMBL" id="EQ974245">
    <property type="protein sequence ID" value="EEF31406.1"/>
    <property type="molecule type" value="Genomic_DNA"/>
</dbReference>
<feature type="domain" description="NAC" evidence="5">
    <location>
        <begin position="13"/>
        <end position="168"/>
    </location>
</feature>
<dbReference type="PROSITE" id="PS51005">
    <property type="entry name" value="NAC"/>
    <property type="match status" value="1"/>
</dbReference>
<dbReference type="Pfam" id="PF02365">
    <property type="entry name" value="NAM"/>
    <property type="match status" value="1"/>
</dbReference>
<evidence type="ECO:0000313" key="6">
    <source>
        <dbReference type="EMBL" id="EEF31406.1"/>
    </source>
</evidence>
<reference evidence="7" key="1">
    <citation type="journal article" date="2010" name="Nat. Biotechnol.">
        <title>Draft genome sequence of the oilseed species Ricinus communis.</title>
        <authorList>
            <person name="Chan A.P."/>
            <person name="Crabtree J."/>
            <person name="Zhao Q."/>
            <person name="Lorenzi H."/>
            <person name="Orvis J."/>
            <person name="Puiu D."/>
            <person name="Melake-Berhan A."/>
            <person name="Jones K.M."/>
            <person name="Redman J."/>
            <person name="Chen G."/>
            <person name="Cahoon E.B."/>
            <person name="Gedil M."/>
            <person name="Stanke M."/>
            <person name="Haas B.J."/>
            <person name="Wortman J.R."/>
            <person name="Fraser-Liggett C.M."/>
            <person name="Ravel J."/>
            <person name="Rabinowicz P.D."/>
        </authorList>
    </citation>
    <scope>NUCLEOTIDE SEQUENCE [LARGE SCALE GENOMIC DNA]</scope>
    <source>
        <strain evidence="7">cv. Hale</strain>
    </source>
</reference>
<keyword evidence="4" id="KW-0539">Nucleus</keyword>
<sequence length="508" mass="57580">MDMERDNQEALILPPGYRFDPTDQELVLHYLLNRVARKPLSCQYFISEIDIYGDMEPWQIWDSLGKADNDVLYVFTPLKKRAANGSTILRRIGSNGGSWHGEDSGKEFKLNGVKWTQKRFRYENRKCKPHDGAWLMQEYSLDQSLVNKIKEKRNDDNEIIVLCRIKKNERIKKSRQSEGGGDEALYADNGVDRTAEASKIGFKRLRIDHFVSENQEVQRKTLTNDGLFSVMEEIRTPATTQQFYARDTNETVLERQRLPGDSYATAIDQNIPENQELQGETLTHGGLFSVMEETGTPATTEPFYSREINETVLECQRLPEDSSTNPFYTGGIDQTIPENQELQGNSLNMDGLFTMEDACLPATTVPFYARDINQTVLEYQQLPGETSTGPLYAGGIDQIAPEIQQLQGNSLDNDGLFCNKEEALLPATIHQLDNEEEEVEFVNSLPQNTSSLIMQEGQVTETDVCIAANTEPCNVAEEQDSGTPDEDMEFMNCLLFEDDPPLVWSPLY</sequence>
<dbReference type="eggNOG" id="ENOG502S3PH">
    <property type="taxonomic scope" value="Eukaryota"/>
</dbReference>
<keyword evidence="7" id="KW-1185">Reference proteome</keyword>
<evidence type="ECO:0000256" key="2">
    <source>
        <dbReference type="ARBA" id="ARBA00023125"/>
    </source>
</evidence>
<dbReference type="Gene3D" id="2.170.150.80">
    <property type="entry name" value="NAC domain"/>
    <property type="match status" value="1"/>
</dbReference>
<dbReference type="Proteomes" id="UP000008311">
    <property type="component" value="Unassembled WGS sequence"/>
</dbReference>
<keyword evidence="2" id="KW-0238">DNA-binding</keyword>
<dbReference type="AlphaFoldDB" id="B9SYA2"/>